<sequence length="380" mass="44013">MNRNVLFKFFDPVTLAGDPIRGECYIRITEEIPKAQIVLTFQTKMYSKIIEKKQIPYDQSNPQMIPEKLVEKAQRIQVTLDSPFRQPKQTQKKYELNGDIMFRVIRHYGTHESFVYTQELYTGQVKTGDYKFQFSIPTQYNMSSSFQYKNEDGLKQAKCGYKVTLRVDLPDEASTLMMESADVFINGRVSSECEQFRQCEGNIVQYLCLNRGTVELSLKLNKNNFIPGEQIQIEYTLDNTRSQRSISRVEARLINKLTFIDDDEIERIIENVKVFQQNLGGVNSGQKLERQNAQLEIPKNLRATIKTNVIRNQYFLQMEAIADAFLTWLSVPVICQIPINIQESQLPQKINLEGWHFLPIMNVSVNAFSNLTVQQSFVPT</sequence>
<dbReference type="InterPro" id="IPR011022">
    <property type="entry name" value="Arrestin_C-like"/>
</dbReference>
<dbReference type="InterPro" id="IPR050357">
    <property type="entry name" value="Arrestin_domain-protein"/>
</dbReference>
<name>A0A8S1NZ66_PARPR</name>
<dbReference type="AlphaFoldDB" id="A0A8S1NZ66"/>
<comment type="caution">
    <text evidence="2">The sequence shown here is derived from an EMBL/GenBank/DDBJ whole genome shotgun (WGS) entry which is preliminary data.</text>
</comment>
<feature type="domain" description="Arrestin C-terminal-like" evidence="1">
    <location>
        <begin position="211"/>
        <end position="345"/>
    </location>
</feature>
<dbReference type="Pfam" id="PF02752">
    <property type="entry name" value="Arrestin_C"/>
    <property type="match status" value="1"/>
</dbReference>
<dbReference type="GO" id="GO:0015031">
    <property type="term" value="P:protein transport"/>
    <property type="evidence" value="ECO:0007669"/>
    <property type="project" value="TreeGrafter"/>
</dbReference>
<keyword evidence="3" id="KW-1185">Reference proteome</keyword>
<dbReference type="PANTHER" id="PTHR11188:SF17">
    <property type="entry name" value="FI21816P1"/>
    <property type="match status" value="1"/>
</dbReference>
<dbReference type="OMA" id="SECEQFR"/>
<gene>
    <name evidence="2" type="ORF">PPRIM_AZ9-3.1.T0910131</name>
</gene>
<organism evidence="2 3">
    <name type="scientific">Paramecium primaurelia</name>
    <dbReference type="NCBI Taxonomy" id="5886"/>
    <lineage>
        <taxon>Eukaryota</taxon>
        <taxon>Sar</taxon>
        <taxon>Alveolata</taxon>
        <taxon>Ciliophora</taxon>
        <taxon>Intramacronucleata</taxon>
        <taxon>Oligohymenophorea</taxon>
        <taxon>Peniculida</taxon>
        <taxon>Parameciidae</taxon>
        <taxon>Paramecium</taxon>
    </lineage>
</organism>
<dbReference type="PANTHER" id="PTHR11188">
    <property type="entry name" value="ARRESTIN DOMAIN CONTAINING PROTEIN"/>
    <property type="match status" value="1"/>
</dbReference>
<dbReference type="GO" id="GO:0005737">
    <property type="term" value="C:cytoplasm"/>
    <property type="evidence" value="ECO:0007669"/>
    <property type="project" value="TreeGrafter"/>
</dbReference>
<proteinExistence type="predicted"/>
<evidence type="ECO:0000313" key="3">
    <source>
        <dbReference type="Proteomes" id="UP000688137"/>
    </source>
</evidence>
<protein>
    <recommendedName>
        <fullName evidence="1">Arrestin C-terminal-like domain-containing protein</fullName>
    </recommendedName>
</protein>
<accession>A0A8S1NZ66</accession>
<evidence type="ECO:0000259" key="1">
    <source>
        <dbReference type="Pfam" id="PF02752"/>
    </source>
</evidence>
<evidence type="ECO:0000313" key="2">
    <source>
        <dbReference type="EMBL" id="CAD8092794.1"/>
    </source>
</evidence>
<dbReference type="EMBL" id="CAJJDM010000094">
    <property type="protein sequence ID" value="CAD8092794.1"/>
    <property type="molecule type" value="Genomic_DNA"/>
</dbReference>
<dbReference type="Proteomes" id="UP000688137">
    <property type="component" value="Unassembled WGS sequence"/>
</dbReference>
<reference evidence="2" key="1">
    <citation type="submission" date="2021-01" db="EMBL/GenBank/DDBJ databases">
        <authorList>
            <consortium name="Genoscope - CEA"/>
            <person name="William W."/>
        </authorList>
    </citation>
    <scope>NUCLEOTIDE SEQUENCE</scope>
</reference>